<evidence type="ECO:0000313" key="3">
    <source>
        <dbReference type="Proteomes" id="UP000628137"/>
    </source>
</evidence>
<dbReference type="RefSeq" id="WP_186600973.1">
    <property type="nucleotide sequence ID" value="NZ_JABWRP020000002.1"/>
</dbReference>
<evidence type="ECO:0000313" key="1">
    <source>
        <dbReference type="EMBL" id="MBC3469166.1"/>
    </source>
</evidence>
<dbReference type="EMBL" id="JABWRP010000001">
    <property type="protein sequence ID" value="MBC3469166.1"/>
    <property type="molecule type" value="Genomic_DNA"/>
</dbReference>
<protein>
    <submittedName>
        <fullName evidence="1">Uncharacterized protein</fullName>
    </submittedName>
</protein>
<reference evidence="2" key="3">
    <citation type="submission" date="2021-06" db="EMBL/GenBank/DDBJ databases">
        <title>Updating the genus Pseudomonas: Description of 43 new species and partition of the Pseudomonas putida group.</title>
        <authorList>
            <person name="Girard L."/>
            <person name="Lood C."/>
            <person name="Vandamme P."/>
            <person name="Rokni-Zadeh H."/>
            <person name="Van Noort V."/>
            <person name="Hofte M."/>
            <person name="Lavigne R."/>
            <person name="De Mot R."/>
        </authorList>
    </citation>
    <scope>NUCLEOTIDE SEQUENCE</scope>
    <source>
        <strain evidence="2">RW4S2</strain>
    </source>
</reference>
<dbReference type="EMBL" id="JABWRP020000002">
    <property type="protein sequence ID" value="MBV4540082.1"/>
    <property type="molecule type" value="Genomic_DNA"/>
</dbReference>
<comment type="caution">
    <text evidence="1">The sequence shown here is derived from an EMBL/GenBank/DDBJ whole genome shotgun (WGS) entry which is preliminary data.</text>
</comment>
<reference evidence="1 3" key="1">
    <citation type="journal article" date="2020" name="Microorganisms">
        <title>Reliable Identification of Environmental Pseudomonas Isolates Using the rpoD Gene.</title>
        <authorList>
            <consortium name="The Broad Institute Genome Sequencing Platform"/>
            <person name="Girard L."/>
            <person name="Lood C."/>
            <person name="Rokni-Zadeh H."/>
            <person name="van Noort V."/>
            <person name="Lavigne R."/>
            <person name="De Mot R."/>
        </authorList>
    </citation>
    <scope>NUCLEOTIDE SEQUENCE</scope>
    <source>
        <strain evidence="1 3">RW4S2</strain>
    </source>
</reference>
<evidence type="ECO:0000313" key="2">
    <source>
        <dbReference type="EMBL" id="MBV4540082.1"/>
    </source>
</evidence>
<dbReference type="Proteomes" id="UP000628137">
    <property type="component" value="Unassembled WGS sequence"/>
</dbReference>
<accession>A0A923GDU0</accession>
<organism evidence="1">
    <name type="scientific">Pseudomonas vlassakiae</name>
    <dbReference type="NCBI Taxonomy" id="485888"/>
    <lineage>
        <taxon>Bacteria</taxon>
        <taxon>Pseudomonadati</taxon>
        <taxon>Pseudomonadota</taxon>
        <taxon>Gammaproteobacteria</taxon>
        <taxon>Pseudomonadales</taxon>
        <taxon>Pseudomonadaceae</taxon>
        <taxon>Pseudomonas</taxon>
    </lineage>
</organism>
<keyword evidence="3" id="KW-1185">Reference proteome</keyword>
<proteinExistence type="predicted"/>
<sequence length="81" mass="8797">MKGGKSLGALTEEEFTTMMLEFDVAGQWMLEQLKLRRANASTTVSPLPLVESLAHPSATEVSTAIGVCNDDIQAHDGYRDD</sequence>
<gene>
    <name evidence="2" type="ORF">HU738_003380</name>
    <name evidence="1" type="ORF">HU738_01215</name>
</gene>
<name>A0A923GDU0_9PSED</name>
<dbReference type="AlphaFoldDB" id="A0A923GDU0"/>
<reference evidence="1" key="2">
    <citation type="submission" date="2020-07" db="EMBL/GenBank/DDBJ databases">
        <authorList>
            <person name="Lood C."/>
            <person name="Girard L."/>
        </authorList>
    </citation>
    <scope>NUCLEOTIDE SEQUENCE</scope>
    <source>
        <strain evidence="1">RW4S2</strain>
    </source>
</reference>